<evidence type="ECO:0000313" key="2">
    <source>
        <dbReference type="EMBL" id="GBL75120.1"/>
    </source>
</evidence>
<keyword evidence="3" id="KW-1185">Reference proteome</keyword>
<organism evidence="2 3">
    <name type="scientific">Araneus ventricosus</name>
    <name type="common">Orbweaver spider</name>
    <name type="synonym">Epeira ventricosa</name>
    <dbReference type="NCBI Taxonomy" id="182803"/>
    <lineage>
        <taxon>Eukaryota</taxon>
        <taxon>Metazoa</taxon>
        <taxon>Ecdysozoa</taxon>
        <taxon>Arthropoda</taxon>
        <taxon>Chelicerata</taxon>
        <taxon>Arachnida</taxon>
        <taxon>Araneae</taxon>
        <taxon>Araneomorphae</taxon>
        <taxon>Entelegynae</taxon>
        <taxon>Araneoidea</taxon>
        <taxon>Araneidae</taxon>
        <taxon>Araneus</taxon>
    </lineage>
</organism>
<dbReference type="Proteomes" id="UP000499080">
    <property type="component" value="Unassembled WGS sequence"/>
</dbReference>
<reference evidence="2 3" key="1">
    <citation type="journal article" date="2019" name="Sci. Rep.">
        <title>Orb-weaving spider Araneus ventricosus genome elucidates the spidroin gene catalogue.</title>
        <authorList>
            <person name="Kono N."/>
            <person name="Nakamura H."/>
            <person name="Ohtoshi R."/>
            <person name="Moran D.A.P."/>
            <person name="Shinohara A."/>
            <person name="Yoshida Y."/>
            <person name="Fujiwara M."/>
            <person name="Mori M."/>
            <person name="Tomita M."/>
            <person name="Arakawa K."/>
        </authorList>
    </citation>
    <scope>NUCLEOTIDE SEQUENCE [LARGE SCALE GENOMIC DNA]</scope>
</reference>
<feature type="region of interest" description="Disordered" evidence="1">
    <location>
        <begin position="16"/>
        <end position="53"/>
    </location>
</feature>
<protein>
    <submittedName>
        <fullName evidence="2">Uncharacterized protein</fullName>
    </submittedName>
</protein>
<sequence length="71" mass="8023">MDLVILNYGQMRKKTPELAPPLQLPHHTSSRPSLWTLNPMGTEPLSDNKMDISTGIRTPNFEIALHQKEDA</sequence>
<evidence type="ECO:0000313" key="3">
    <source>
        <dbReference type="Proteomes" id="UP000499080"/>
    </source>
</evidence>
<dbReference type="EMBL" id="BGPR01000007">
    <property type="protein sequence ID" value="GBL75120.1"/>
    <property type="molecule type" value="Genomic_DNA"/>
</dbReference>
<accession>A0A4Y2A612</accession>
<evidence type="ECO:0000256" key="1">
    <source>
        <dbReference type="SAM" id="MobiDB-lite"/>
    </source>
</evidence>
<name>A0A4Y2A612_ARAVE</name>
<proteinExistence type="predicted"/>
<feature type="compositionally biased region" description="Polar residues" evidence="1">
    <location>
        <begin position="26"/>
        <end position="36"/>
    </location>
</feature>
<gene>
    <name evidence="2" type="ORF">AVEN_194378_1</name>
</gene>
<dbReference type="AlphaFoldDB" id="A0A4Y2A612"/>
<comment type="caution">
    <text evidence="2">The sequence shown here is derived from an EMBL/GenBank/DDBJ whole genome shotgun (WGS) entry which is preliminary data.</text>
</comment>